<evidence type="ECO:0000313" key="2">
    <source>
        <dbReference type="Proteomes" id="UP001249851"/>
    </source>
</evidence>
<keyword evidence="2" id="KW-1185">Reference proteome</keyword>
<protein>
    <submittedName>
        <fullName evidence="1">Uncharacterized protein</fullName>
    </submittedName>
</protein>
<accession>A0AAD9V9W2</accession>
<dbReference type="AlphaFoldDB" id="A0AAD9V9W2"/>
<comment type="caution">
    <text evidence="1">The sequence shown here is derived from an EMBL/GenBank/DDBJ whole genome shotgun (WGS) entry which is preliminary data.</text>
</comment>
<reference evidence="1" key="2">
    <citation type="journal article" date="2023" name="Science">
        <title>Genomic signatures of disease resistance in endangered staghorn corals.</title>
        <authorList>
            <person name="Vollmer S.V."/>
            <person name="Selwyn J.D."/>
            <person name="Despard B.A."/>
            <person name="Roesel C.L."/>
        </authorList>
    </citation>
    <scope>NUCLEOTIDE SEQUENCE</scope>
    <source>
        <strain evidence="1">K2</strain>
    </source>
</reference>
<sequence>MKLEIRLRAETGFDPDSLPHLKNLFIGTHRGPTWLSFLQLSPFELKEARNQRWFVNNTKQPIQLRS</sequence>
<evidence type="ECO:0000313" key="1">
    <source>
        <dbReference type="EMBL" id="KAK2566599.1"/>
    </source>
</evidence>
<organism evidence="1 2">
    <name type="scientific">Acropora cervicornis</name>
    <name type="common">Staghorn coral</name>
    <dbReference type="NCBI Taxonomy" id="6130"/>
    <lineage>
        <taxon>Eukaryota</taxon>
        <taxon>Metazoa</taxon>
        <taxon>Cnidaria</taxon>
        <taxon>Anthozoa</taxon>
        <taxon>Hexacorallia</taxon>
        <taxon>Scleractinia</taxon>
        <taxon>Astrocoeniina</taxon>
        <taxon>Acroporidae</taxon>
        <taxon>Acropora</taxon>
    </lineage>
</organism>
<reference evidence="1" key="1">
    <citation type="journal article" date="2023" name="G3 (Bethesda)">
        <title>Whole genome assembly and annotation of the endangered Caribbean coral Acropora cervicornis.</title>
        <authorList>
            <person name="Selwyn J.D."/>
            <person name="Vollmer S.V."/>
        </authorList>
    </citation>
    <scope>NUCLEOTIDE SEQUENCE</scope>
    <source>
        <strain evidence="1">K2</strain>
    </source>
</reference>
<gene>
    <name evidence="1" type="ORF">P5673_009233</name>
</gene>
<name>A0AAD9V9W2_ACRCE</name>
<dbReference type="EMBL" id="JARQWQ010000016">
    <property type="protein sequence ID" value="KAK2566599.1"/>
    <property type="molecule type" value="Genomic_DNA"/>
</dbReference>
<dbReference type="Proteomes" id="UP001249851">
    <property type="component" value="Unassembled WGS sequence"/>
</dbReference>
<proteinExistence type="predicted"/>